<dbReference type="EMBL" id="JAHXRF010000017">
    <property type="protein sequence ID" value="MBW4866454.1"/>
    <property type="molecule type" value="Genomic_DNA"/>
</dbReference>
<gene>
    <name evidence="1" type="ORF">KZY68_10690</name>
</gene>
<protein>
    <submittedName>
        <fullName evidence="1">TIGR04141 family sporadically distributed protein</fullName>
    </submittedName>
</protein>
<dbReference type="NCBIfam" id="TIGR04141">
    <property type="entry name" value="TIGR04141 family sporadically distributed protein"/>
    <property type="match status" value="1"/>
</dbReference>
<dbReference type="InterPro" id="IPR026487">
    <property type="entry name" value="CHP04141"/>
</dbReference>
<dbReference type="Proteomes" id="UP001196873">
    <property type="component" value="Unassembled WGS sequence"/>
</dbReference>
<proteinExistence type="predicted"/>
<dbReference type="AlphaFoldDB" id="A0AAW4NQB5"/>
<organism evidence="1 2">
    <name type="scientific">Segatella salivae</name>
    <dbReference type="NCBI Taxonomy" id="228604"/>
    <lineage>
        <taxon>Bacteria</taxon>
        <taxon>Pseudomonadati</taxon>
        <taxon>Bacteroidota</taxon>
        <taxon>Bacteroidia</taxon>
        <taxon>Bacteroidales</taxon>
        <taxon>Prevotellaceae</taxon>
        <taxon>Segatella</taxon>
    </lineage>
</organism>
<dbReference type="RefSeq" id="WP_219428040.1">
    <property type="nucleotide sequence ID" value="NZ_JAHXRD010000016.1"/>
</dbReference>
<comment type="caution">
    <text evidence="1">The sequence shown here is derived from an EMBL/GenBank/DDBJ whole genome shotgun (WGS) entry which is preliminary data.</text>
</comment>
<reference evidence="1" key="1">
    <citation type="submission" date="2021-07" db="EMBL/GenBank/DDBJ databases">
        <title>Genomic diversity and antimicrobial resistance of Prevotella spp. isolated from chronic lung disease airways.</title>
        <authorList>
            <person name="Webb K.A."/>
            <person name="Olagoke O.S."/>
            <person name="Baird T."/>
            <person name="Neill J."/>
            <person name="Pham A."/>
            <person name="Wells T.J."/>
            <person name="Ramsay K.A."/>
            <person name="Bell S.C."/>
            <person name="Sarovich D.S."/>
            <person name="Price E.P."/>
        </authorList>
    </citation>
    <scope>NUCLEOTIDE SEQUENCE</scope>
    <source>
        <strain evidence="1">SCHI0047.S.3</strain>
    </source>
</reference>
<evidence type="ECO:0000313" key="2">
    <source>
        <dbReference type="Proteomes" id="UP001196873"/>
    </source>
</evidence>
<evidence type="ECO:0000313" key="1">
    <source>
        <dbReference type="EMBL" id="MBW4866454.1"/>
    </source>
</evidence>
<dbReference type="Pfam" id="PF19614">
    <property type="entry name" value="DUF6119"/>
    <property type="match status" value="1"/>
</dbReference>
<name>A0AAW4NQB5_9BACT</name>
<sequence>MANTKLSISLIKQDVSIDSIVKEGTDRIELSETYTLFYKRNTPSNPKWVNTFLGDDAPHNDILKSKSISALIIYTVEVNPGTSRFFVVTFGYGKSLLRPNIVEERFGLVTTLNIIGANSLRSIDINSLESVPLNNRIQSSALSGIDNFNIDIERDLLKSVAGKAETNTFYGTLSGADSLSVSSNLKYNEIETFLRSCYEQYIKDDYRDNFAWINQMLIIKDQCLISDLNEQLLAKLNEVQPSKIWISIPEIIDWNRPDKFKLKSSEEYDDIDISILKSEIGGEFTIPRLKTDRLSLIDENGMKLKSWPLYKCIYADINLRDEQYFLNEGKWYLLSQNFVEQVNSFYNSTVVSSLNIIHDNYQLEATFNEKIAASNEASYYLMDQKLVPIGSSRIEFCDVYSRDKKLLHVKVYKGSAVLSHLFNQGLISAEALFDGEFRQEVNRISENNICLPTEGSIIASEYEIVYVIAKRDATPENLPDLPFFSKVAFRNVAKRLKRYGFNVSIKAVPYTYVSDSNNLHN</sequence>
<accession>A0AAW4NQB5</accession>